<evidence type="ECO:0000313" key="4">
    <source>
        <dbReference type="Proteomes" id="UP000664859"/>
    </source>
</evidence>
<dbReference type="EMBL" id="JAFCMP010000013">
    <property type="protein sequence ID" value="KAG5191959.1"/>
    <property type="molecule type" value="Genomic_DNA"/>
</dbReference>
<gene>
    <name evidence="3" type="ORF">JKP88DRAFT_347409</name>
</gene>
<protein>
    <submittedName>
        <fullName evidence="3">Uncharacterized protein</fullName>
    </submittedName>
</protein>
<organism evidence="3 4">
    <name type="scientific">Tribonema minus</name>
    <dbReference type="NCBI Taxonomy" id="303371"/>
    <lineage>
        <taxon>Eukaryota</taxon>
        <taxon>Sar</taxon>
        <taxon>Stramenopiles</taxon>
        <taxon>Ochrophyta</taxon>
        <taxon>PX clade</taxon>
        <taxon>Xanthophyceae</taxon>
        <taxon>Tribonematales</taxon>
        <taxon>Tribonemataceae</taxon>
        <taxon>Tribonema</taxon>
    </lineage>
</organism>
<evidence type="ECO:0000256" key="1">
    <source>
        <dbReference type="SAM" id="Coils"/>
    </source>
</evidence>
<keyword evidence="1" id="KW-0175">Coiled coil</keyword>
<accession>A0A835ZJI9</accession>
<reference evidence="3" key="1">
    <citation type="submission" date="2021-02" db="EMBL/GenBank/DDBJ databases">
        <title>First Annotated Genome of the Yellow-green Alga Tribonema minus.</title>
        <authorList>
            <person name="Mahan K.M."/>
        </authorList>
    </citation>
    <scope>NUCLEOTIDE SEQUENCE</scope>
    <source>
        <strain evidence="3">UTEX B ZZ1240</strain>
    </source>
</reference>
<name>A0A835ZJI9_9STRA</name>
<keyword evidence="4" id="KW-1185">Reference proteome</keyword>
<sequence>MGDDIKEPPPALGDAEAGAQRHRSVEARRLSQEAEKYMLQAEKLREKIDRKMTMLAEHDALIRLEKIDRKMTMLAEHDALIRLWRAALEEGGPEGLAAAVHARLSRVDATVFMRMTDLAENSSDATEREALVALSQGIMRVVETKALWDAAVTLVALSQGIMRVVETKARGVLVALSQGIMRVIETKAACNKGMAAKLNADIRDSMQRAADAGGLLGSRQPRSVTPQITRRLDVAPMRRSLLAAAVTCRRPDDAQPPLTEEFTPS</sequence>
<dbReference type="AlphaFoldDB" id="A0A835ZJI9"/>
<feature type="region of interest" description="Disordered" evidence="2">
    <location>
        <begin position="1"/>
        <end position="24"/>
    </location>
</feature>
<proteinExistence type="predicted"/>
<evidence type="ECO:0000313" key="3">
    <source>
        <dbReference type="EMBL" id="KAG5191959.1"/>
    </source>
</evidence>
<comment type="caution">
    <text evidence="3">The sequence shown here is derived from an EMBL/GenBank/DDBJ whole genome shotgun (WGS) entry which is preliminary data.</text>
</comment>
<feature type="coiled-coil region" evidence="1">
    <location>
        <begin position="27"/>
        <end position="54"/>
    </location>
</feature>
<evidence type="ECO:0000256" key="2">
    <source>
        <dbReference type="SAM" id="MobiDB-lite"/>
    </source>
</evidence>
<dbReference type="Proteomes" id="UP000664859">
    <property type="component" value="Unassembled WGS sequence"/>
</dbReference>